<dbReference type="PANTHER" id="PTHR34822:SF1">
    <property type="entry name" value="GRPB FAMILY PROTEIN"/>
    <property type="match status" value="1"/>
</dbReference>
<dbReference type="Pfam" id="PF04229">
    <property type="entry name" value="GrpB"/>
    <property type="match status" value="1"/>
</dbReference>
<dbReference type="Proteomes" id="UP000515928">
    <property type="component" value="Chromosome"/>
</dbReference>
<proteinExistence type="predicted"/>
<name>A0A7G9RW81_9FIRM</name>
<dbReference type="InterPro" id="IPR007344">
    <property type="entry name" value="GrpB/CoaE"/>
</dbReference>
<dbReference type="RefSeq" id="WP_187532990.1">
    <property type="nucleotide sequence ID" value="NZ_CBCSHU010000002.1"/>
</dbReference>
<evidence type="ECO:0000313" key="2">
    <source>
        <dbReference type="Proteomes" id="UP000515928"/>
    </source>
</evidence>
<accession>A0A7G9RW81</accession>
<organism evidence="1 2">
    <name type="scientific">Erysipelothrix inopinata</name>
    <dbReference type="NCBI Taxonomy" id="225084"/>
    <lineage>
        <taxon>Bacteria</taxon>
        <taxon>Bacillati</taxon>
        <taxon>Bacillota</taxon>
        <taxon>Erysipelotrichia</taxon>
        <taxon>Erysipelotrichales</taxon>
        <taxon>Erysipelotrichaceae</taxon>
        <taxon>Erysipelothrix</taxon>
    </lineage>
</organism>
<evidence type="ECO:0000313" key="1">
    <source>
        <dbReference type="EMBL" id="QNN59856.1"/>
    </source>
</evidence>
<reference evidence="1 2" key="1">
    <citation type="submission" date="2020-08" db="EMBL/GenBank/DDBJ databases">
        <title>Genome sequence of Erysipelothrix inopinata DSM 15511T.</title>
        <authorList>
            <person name="Hyun D.-W."/>
            <person name="Bae J.-W."/>
        </authorList>
    </citation>
    <scope>NUCLEOTIDE SEQUENCE [LARGE SCALE GENOMIC DNA]</scope>
    <source>
        <strain evidence="1 2">DSM 15511</strain>
    </source>
</reference>
<protein>
    <submittedName>
        <fullName evidence="1">GrpB family protein</fullName>
    </submittedName>
</protein>
<gene>
    <name evidence="1" type="ORF">H9L01_05545</name>
</gene>
<keyword evidence="2" id="KW-1185">Reference proteome</keyword>
<dbReference type="SUPFAM" id="SSF81301">
    <property type="entry name" value="Nucleotidyltransferase"/>
    <property type="match status" value="1"/>
</dbReference>
<dbReference type="EMBL" id="CP060715">
    <property type="protein sequence ID" value="QNN59856.1"/>
    <property type="molecule type" value="Genomic_DNA"/>
</dbReference>
<dbReference type="AlphaFoldDB" id="A0A7G9RW81"/>
<dbReference type="PANTHER" id="PTHR34822">
    <property type="entry name" value="GRPB DOMAIN PROTEIN (AFU_ORTHOLOGUE AFUA_1G01530)"/>
    <property type="match status" value="1"/>
</dbReference>
<dbReference type="Gene3D" id="3.30.460.10">
    <property type="entry name" value="Beta Polymerase, domain 2"/>
    <property type="match status" value="1"/>
</dbReference>
<dbReference type="InterPro" id="IPR043519">
    <property type="entry name" value="NT_sf"/>
</dbReference>
<dbReference type="KEGG" id="eio:H9L01_05545"/>
<sequence length="175" mass="20473">MNVIVEAYNEAWVKNYTNESRKIREIVGDNLVQIYHIGSTSVPGLSAKPVIDMLLVVTSLENLDTIADKFELLDYEVMGEFGMPGRRYYRKGGDNRTHHIHAFHVSNLFDIERHLIFRDYLRCHTEDRDEYGELKKKLAISNPKDIDSYGDGKDSLVKRIEHDALVWYYHEIRNK</sequence>